<organism evidence="5 6">
    <name type="scientific">Candidatus Vagococcus giribetii</name>
    <dbReference type="NCBI Taxonomy" id="2230876"/>
    <lineage>
        <taxon>Bacteria</taxon>
        <taxon>Bacillati</taxon>
        <taxon>Bacillota</taxon>
        <taxon>Bacilli</taxon>
        <taxon>Lactobacillales</taxon>
        <taxon>Enterococcaceae</taxon>
        <taxon>Vagococcus</taxon>
    </lineage>
</organism>
<reference evidence="5 6" key="1">
    <citation type="submission" date="2021-03" db="EMBL/GenBank/DDBJ databases">
        <title>Enterococcal diversity collection.</title>
        <authorList>
            <person name="Gilmore M.S."/>
            <person name="Schwartzman J."/>
            <person name="Van Tyne D."/>
            <person name="Martin M."/>
            <person name="Earl A.M."/>
            <person name="Manson A.L."/>
            <person name="Straub T."/>
            <person name="Salamzade R."/>
            <person name="Saavedra J."/>
            <person name="Lebreton F."/>
            <person name="Prichula J."/>
            <person name="Schaufler K."/>
            <person name="Gaca A."/>
            <person name="Sgardioli B."/>
            <person name="Wagenaar J."/>
            <person name="Strong T."/>
        </authorList>
    </citation>
    <scope>NUCLEOTIDE SEQUENCE [LARGE SCALE GENOMIC DNA]</scope>
    <source>
        <strain evidence="5 6">DIV0080</strain>
    </source>
</reference>
<comment type="caution">
    <text evidence="5">The sequence shown here is derived from an EMBL/GenBank/DDBJ whole genome shotgun (WGS) entry which is preliminary data.</text>
</comment>
<dbReference type="RefSeq" id="WP_206965052.1">
    <property type="nucleotide sequence ID" value="NZ_JAFLVX010000011.1"/>
</dbReference>
<dbReference type="Pfam" id="PF01380">
    <property type="entry name" value="SIS"/>
    <property type="match status" value="1"/>
</dbReference>
<proteinExistence type="predicted"/>
<sequence>MESLTNNMSKQVHSLPALYREQYIDLEPKTRKLLSIPEIFSVQEILITGCGDSFAAGLATKHIFELLTGIPTRVVTAIELSRFYESSQLGTSPNNPLIFCISHSGNVARMEEATLRANKYGALTIGVTGNLDSKLGQAAQKVLHMEIPKLNDAPGVRGYGVTLMALLLMAIRMGEVRGRYTMDVAMSYREDIAIISDRLQENLLEIDKQMKELANEWQNFSTFDFIGSGFDYAAAWYGYAKILEATGDAAMHINTEEWLHLNFFARNNEGIGTILVSNESNPALSRTNEVIKYIKQLKRPFLLINDEIREGVNTLVVPKGDHEFTVILTQFVPIALLASYLSVLKKEEYGRNCEGPWSFSQQGHAVTTSQIIIK</sequence>
<dbReference type="EMBL" id="JAFLVX010000011">
    <property type="protein sequence ID" value="MBO0476140.1"/>
    <property type="molecule type" value="Genomic_DNA"/>
</dbReference>
<dbReference type="SUPFAM" id="SSF53697">
    <property type="entry name" value="SIS domain"/>
    <property type="match status" value="1"/>
</dbReference>
<evidence type="ECO:0000256" key="3">
    <source>
        <dbReference type="ARBA" id="ARBA00016090"/>
    </source>
</evidence>
<evidence type="ECO:0000313" key="5">
    <source>
        <dbReference type="EMBL" id="MBO0476140.1"/>
    </source>
</evidence>
<keyword evidence="6" id="KW-1185">Reference proteome</keyword>
<evidence type="ECO:0000259" key="4">
    <source>
        <dbReference type="PROSITE" id="PS51464"/>
    </source>
</evidence>
<dbReference type="PANTHER" id="PTHR10937:SF0">
    <property type="entry name" value="GLUTAMINE--FRUCTOSE-6-PHOSPHATE TRANSAMINASE (ISOMERIZING)"/>
    <property type="match status" value="1"/>
</dbReference>
<evidence type="ECO:0000313" key="6">
    <source>
        <dbReference type="Proteomes" id="UP000664857"/>
    </source>
</evidence>
<comment type="catalytic activity">
    <reaction evidence="1">
        <text>D-fructose 6-phosphate + L-glutamine = D-glucosamine 6-phosphate + L-glutamate</text>
        <dbReference type="Rhea" id="RHEA:13237"/>
        <dbReference type="ChEBI" id="CHEBI:29985"/>
        <dbReference type="ChEBI" id="CHEBI:58359"/>
        <dbReference type="ChEBI" id="CHEBI:58725"/>
        <dbReference type="ChEBI" id="CHEBI:61527"/>
        <dbReference type="EC" id="2.6.1.16"/>
    </reaction>
</comment>
<evidence type="ECO:0000256" key="1">
    <source>
        <dbReference type="ARBA" id="ARBA00001031"/>
    </source>
</evidence>
<dbReference type="Proteomes" id="UP000664857">
    <property type="component" value="Unassembled WGS sequence"/>
</dbReference>
<gene>
    <name evidence="5" type="ORF">DOK76_03600</name>
</gene>
<dbReference type="InterPro" id="IPR001347">
    <property type="entry name" value="SIS_dom"/>
</dbReference>
<dbReference type="Gene3D" id="3.40.50.10490">
    <property type="entry name" value="Glucose-6-phosphate isomerase like protein, domain 1"/>
    <property type="match status" value="2"/>
</dbReference>
<dbReference type="PROSITE" id="PS51464">
    <property type="entry name" value="SIS"/>
    <property type="match status" value="1"/>
</dbReference>
<dbReference type="InterPro" id="IPR046348">
    <property type="entry name" value="SIS_dom_sf"/>
</dbReference>
<evidence type="ECO:0000256" key="2">
    <source>
        <dbReference type="ARBA" id="ARBA00012916"/>
    </source>
</evidence>
<name>A0ABS3HQW7_9ENTE</name>
<accession>A0ABS3HQW7</accession>
<dbReference type="PANTHER" id="PTHR10937">
    <property type="entry name" value="GLUCOSAMINE--FRUCTOSE-6-PHOSPHATE AMINOTRANSFERASE, ISOMERIZING"/>
    <property type="match status" value="1"/>
</dbReference>
<dbReference type="EC" id="2.6.1.16" evidence="2"/>
<protein>
    <recommendedName>
        <fullName evidence="3">Glutamine--fructose-6-phosphate aminotransferase [isomerizing]</fullName>
        <ecNumber evidence="2">2.6.1.16</ecNumber>
    </recommendedName>
</protein>
<feature type="domain" description="SIS" evidence="4">
    <location>
        <begin position="35"/>
        <end position="179"/>
    </location>
</feature>